<evidence type="ECO:0008006" key="3">
    <source>
        <dbReference type="Google" id="ProtNLM"/>
    </source>
</evidence>
<dbReference type="AlphaFoldDB" id="A0A9C9EN88"/>
<accession>A0A9C9EN88</accession>
<sequence>MKLIDFERNLAEIDKRLAEYHFQKIMIGTYKGEFLERMRAKILLEVLYYLKDRSQVEIKEEKFHYWLREAIISQIENSDSVMKLRKEMEENVLQYWSKQTIGYAERQEILEKSSSRKARKEVWSSILPLVKLLSGPFTELVKRRNKEAQRWGFGDYAELILNLNKLQKKGVVNLCLQLLGRTNNEYFRNLNEMRRKINLPDIAPWDIEYLFSFSNNLTANITVDLEPSSFLNLFFQKLGWRLQKMPIEIKYHKIPYGGLCFNFIFDRKSIILLNPQRAPDLNTYIILAHEIAHALQNVLVKKSVSYIDIISEPSFIKEGTAEFIGYLVLDKDILCSLHSSNIKEQILRTIYRYFAQKRRVWLRRQAVDAIFEINLYQFGPERAENMYNTIARKYLGIDKSSHSTWLADIIFCSHPIYLYNYILAEDLKAKIERKLQKMGIPFLSQRTGKWLQSHFFSTSGEVPWIQKVKGIWSSRYLKRIILSSSYESFSKIQESSNT</sequence>
<dbReference type="Gene3D" id="1.10.1370.30">
    <property type="match status" value="1"/>
</dbReference>
<dbReference type="Proteomes" id="UP000885826">
    <property type="component" value="Unassembled WGS sequence"/>
</dbReference>
<protein>
    <recommendedName>
        <fullName evidence="3">Peptidase M3A/M3B catalytic domain-containing protein</fullName>
    </recommendedName>
</protein>
<organism evidence="1 2">
    <name type="scientific">candidate division WOR-3 bacterium</name>
    <dbReference type="NCBI Taxonomy" id="2052148"/>
    <lineage>
        <taxon>Bacteria</taxon>
        <taxon>Bacteria division WOR-3</taxon>
    </lineage>
</organism>
<gene>
    <name evidence="1" type="ORF">ENI34_08025</name>
</gene>
<name>A0A9C9EN88_UNCW3</name>
<evidence type="ECO:0000313" key="1">
    <source>
        <dbReference type="EMBL" id="HEC79069.1"/>
    </source>
</evidence>
<comment type="caution">
    <text evidence="1">The sequence shown here is derived from an EMBL/GenBank/DDBJ whole genome shotgun (WGS) entry which is preliminary data.</text>
</comment>
<proteinExistence type="predicted"/>
<dbReference type="EMBL" id="DRIG01000086">
    <property type="protein sequence ID" value="HEC79069.1"/>
    <property type="molecule type" value="Genomic_DNA"/>
</dbReference>
<reference evidence="1" key="1">
    <citation type="journal article" date="2020" name="mSystems">
        <title>Genome- and Community-Level Interaction Insights into Carbon Utilization and Element Cycling Functions of Hydrothermarchaeota in Hydrothermal Sediment.</title>
        <authorList>
            <person name="Zhou Z."/>
            <person name="Liu Y."/>
            <person name="Xu W."/>
            <person name="Pan J."/>
            <person name="Luo Z.H."/>
            <person name="Li M."/>
        </authorList>
    </citation>
    <scope>NUCLEOTIDE SEQUENCE</scope>
    <source>
        <strain evidence="1">HyVt-388</strain>
    </source>
</reference>
<dbReference type="SUPFAM" id="SSF55486">
    <property type="entry name" value="Metalloproteases ('zincins'), catalytic domain"/>
    <property type="match status" value="1"/>
</dbReference>
<evidence type="ECO:0000313" key="2">
    <source>
        <dbReference type="Proteomes" id="UP000885826"/>
    </source>
</evidence>